<reference evidence="2 3" key="1">
    <citation type="journal article" date="2018" name="Nat. Genet.">
        <title>The Rosa genome provides new insights in the design of modern roses.</title>
        <authorList>
            <person name="Bendahmane M."/>
        </authorList>
    </citation>
    <scope>NUCLEOTIDE SEQUENCE [LARGE SCALE GENOMIC DNA]</scope>
    <source>
        <strain evidence="3">cv. Old Blush</strain>
    </source>
</reference>
<dbReference type="AlphaFoldDB" id="A0A2P6QH45"/>
<evidence type="ECO:0000256" key="1">
    <source>
        <dbReference type="SAM" id="Phobius"/>
    </source>
</evidence>
<proteinExistence type="predicted"/>
<evidence type="ECO:0000313" key="2">
    <source>
        <dbReference type="EMBL" id="PRQ33499.1"/>
    </source>
</evidence>
<feature type="transmembrane region" description="Helical" evidence="1">
    <location>
        <begin position="6"/>
        <end position="25"/>
    </location>
</feature>
<comment type="caution">
    <text evidence="2">The sequence shown here is derived from an EMBL/GenBank/DDBJ whole genome shotgun (WGS) entry which is preliminary data.</text>
</comment>
<dbReference type="EMBL" id="PDCK01000043">
    <property type="protein sequence ID" value="PRQ33499.1"/>
    <property type="molecule type" value="Genomic_DNA"/>
</dbReference>
<organism evidence="2 3">
    <name type="scientific">Rosa chinensis</name>
    <name type="common">China rose</name>
    <dbReference type="NCBI Taxonomy" id="74649"/>
    <lineage>
        <taxon>Eukaryota</taxon>
        <taxon>Viridiplantae</taxon>
        <taxon>Streptophyta</taxon>
        <taxon>Embryophyta</taxon>
        <taxon>Tracheophyta</taxon>
        <taxon>Spermatophyta</taxon>
        <taxon>Magnoliopsida</taxon>
        <taxon>eudicotyledons</taxon>
        <taxon>Gunneridae</taxon>
        <taxon>Pentapetalae</taxon>
        <taxon>rosids</taxon>
        <taxon>fabids</taxon>
        <taxon>Rosales</taxon>
        <taxon>Rosaceae</taxon>
        <taxon>Rosoideae</taxon>
        <taxon>Rosoideae incertae sedis</taxon>
        <taxon>Rosa</taxon>
    </lineage>
</organism>
<dbReference type="Gramene" id="PRQ33499">
    <property type="protein sequence ID" value="PRQ33499"/>
    <property type="gene ID" value="RchiOBHm_Chr5g0058311"/>
</dbReference>
<evidence type="ECO:0000313" key="3">
    <source>
        <dbReference type="Proteomes" id="UP000238479"/>
    </source>
</evidence>
<keyword evidence="1" id="KW-0812">Transmembrane</keyword>
<accession>A0A2P6QH45</accession>
<protein>
    <submittedName>
        <fullName evidence="2">Uncharacterized protein</fullName>
    </submittedName>
</protein>
<keyword evidence="3" id="KW-1185">Reference proteome</keyword>
<keyword evidence="1" id="KW-0472">Membrane</keyword>
<gene>
    <name evidence="2" type="ORF">RchiOBHm_Chr5g0058311</name>
</gene>
<keyword evidence="1" id="KW-1133">Transmembrane helix</keyword>
<sequence>MHLFDIYVYQTVYWFHWAWSVIVVLELCQHTHGYSGTPYSSLMFKLFQSSWLSP</sequence>
<dbReference type="Proteomes" id="UP000238479">
    <property type="component" value="Chromosome 5"/>
</dbReference>
<name>A0A2P6QH45_ROSCH</name>